<feature type="compositionally biased region" description="Acidic residues" evidence="1">
    <location>
        <begin position="21"/>
        <end position="30"/>
    </location>
</feature>
<accession>A0AA39YM59</accession>
<feature type="compositionally biased region" description="Polar residues" evidence="1">
    <location>
        <begin position="183"/>
        <end position="195"/>
    </location>
</feature>
<evidence type="ECO:0000313" key="2">
    <source>
        <dbReference type="EMBL" id="KAK0654177.1"/>
    </source>
</evidence>
<name>A0AA39YM59_9PEZI</name>
<feature type="compositionally biased region" description="Acidic residues" evidence="1">
    <location>
        <begin position="159"/>
        <end position="175"/>
    </location>
</feature>
<protein>
    <submittedName>
        <fullName evidence="2">Uncharacterized protein</fullName>
    </submittedName>
</protein>
<keyword evidence="3" id="KW-1185">Reference proteome</keyword>
<feature type="compositionally biased region" description="Polar residues" evidence="1">
    <location>
        <begin position="32"/>
        <end position="57"/>
    </location>
</feature>
<feature type="compositionally biased region" description="Basic and acidic residues" evidence="1">
    <location>
        <begin position="134"/>
        <end position="143"/>
    </location>
</feature>
<evidence type="ECO:0000256" key="1">
    <source>
        <dbReference type="SAM" id="MobiDB-lite"/>
    </source>
</evidence>
<dbReference type="Proteomes" id="UP001174997">
    <property type="component" value="Unassembled WGS sequence"/>
</dbReference>
<reference evidence="2" key="1">
    <citation type="submission" date="2023-06" db="EMBL/GenBank/DDBJ databases">
        <title>Genome-scale phylogeny and comparative genomics of the fungal order Sordariales.</title>
        <authorList>
            <consortium name="Lawrence Berkeley National Laboratory"/>
            <person name="Hensen N."/>
            <person name="Bonometti L."/>
            <person name="Westerberg I."/>
            <person name="Brannstrom I.O."/>
            <person name="Guillou S."/>
            <person name="Cros-Aarteil S."/>
            <person name="Calhoun S."/>
            <person name="Haridas S."/>
            <person name="Kuo A."/>
            <person name="Mondo S."/>
            <person name="Pangilinan J."/>
            <person name="Riley R."/>
            <person name="Labutti K."/>
            <person name="Andreopoulos B."/>
            <person name="Lipzen A."/>
            <person name="Chen C."/>
            <person name="Yanf M."/>
            <person name="Daum C."/>
            <person name="Ng V."/>
            <person name="Clum A."/>
            <person name="Steindorff A."/>
            <person name="Ohm R."/>
            <person name="Martin F."/>
            <person name="Silar P."/>
            <person name="Natvig D."/>
            <person name="Lalanne C."/>
            <person name="Gautier V."/>
            <person name="Ament-Velasquez S.L."/>
            <person name="Kruys A."/>
            <person name="Hutchinson M.I."/>
            <person name="Powell A.J."/>
            <person name="Barry K."/>
            <person name="Miller A.N."/>
            <person name="Grigoriev I.V."/>
            <person name="Debuchy R."/>
            <person name="Gladieux P."/>
            <person name="Thoren M.H."/>
            <person name="Johannesson H."/>
        </authorList>
    </citation>
    <scope>NUCLEOTIDE SEQUENCE</scope>
    <source>
        <strain evidence="2">CBS 307.81</strain>
    </source>
</reference>
<feature type="compositionally biased region" description="Basic and acidic residues" evidence="1">
    <location>
        <begin position="99"/>
        <end position="114"/>
    </location>
</feature>
<proteinExistence type="predicted"/>
<comment type="caution">
    <text evidence="2">The sequence shown here is derived from an EMBL/GenBank/DDBJ whole genome shotgun (WGS) entry which is preliminary data.</text>
</comment>
<gene>
    <name evidence="2" type="ORF">QBC41DRAFT_308392</name>
</gene>
<evidence type="ECO:0000313" key="3">
    <source>
        <dbReference type="Proteomes" id="UP001174997"/>
    </source>
</evidence>
<dbReference type="EMBL" id="JAULSY010000227">
    <property type="protein sequence ID" value="KAK0654177.1"/>
    <property type="molecule type" value="Genomic_DNA"/>
</dbReference>
<sequence length="233" mass="26081">MTHHGEQEFLPASHWNGSDSEMSDEDDCDDQPVTTARQRVSSPQTTPDSNPVNTAIDTSLKPVESEDEIRVFEGQFEVAEDELEVAEDEQSREQLAATAHDEADVSNHEKTPEQREEEIYDSHQYIEAEDDSDLDSRTPKKLDQTTTKSNIVHDHPIEDLEDSDEEEEEWPELEEEIRRRASPPTSQSATEQTRLGSVPPLATASAATEIGTPGAMNSAAEKALDDEFERAWC</sequence>
<dbReference type="AlphaFoldDB" id="A0AA39YM59"/>
<organism evidence="2 3">
    <name type="scientific">Cercophora samala</name>
    <dbReference type="NCBI Taxonomy" id="330535"/>
    <lineage>
        <taxon>Eukaryota</taxon>
        <taxon>Fungi</taxon>
        <taxon>Dikarya</taxon>
        <taxon>Ascomycota</taxon>
        <taxon>Pezizomycotina</taxon>
        <taxon>Sordariomycetes</taxon>
        <taxon>Sordariomycetidae</taxon>
        <taxon>Sordariales</taxon>
        <taxon>Lasiosphaeriaceae</taxon>
        <taxon>Cercophora</taxon>
    </lineage>
</organism>
<feature type="region of interest" description="Disordered" evidence="1">
    <location>
        <begin position="1"/>
        <end position="66"/>
    </location>
</feature>
<feature type="compositionally biased region" description="Basic and acidic residues" evidence="1">
    <location>
        <begin position="222"/>
        <end position="233"/>
    </location>
</feature>
<feature type="region of interest" description="Disordered" evidence="1">
    <location>
        <begin position="82"/>
        <end position="233"/>
    </location>
</feature>